<sequence>MTITIKIILAFKYYLLCHLATILTFVIAGAIGYVIGLHDELFRNQLRTLDRDSKGVYRGIKTLYDLFSVRLANRTVGEAFNRTVAKYPDKVCFYFANQKWTFKELHELTNKVGNYFSAQGFKNGDSVGIFMENCPQYAATWLGLSKIGVVPALINTNLRNEPLRHCLDIVNCKAVIYSEDLSDAVDDLIKAGHLTVPVFSYSKSTDVKIASATNLPTELTNVSKAEPVPSKKVNLMDNLLYIYTSGTTGLPKAATIKHSRFFMLTIGAFRLQNLKHEDIFYTCLPLYHIAGGHVWKDYQGYVGSKANDQKIARNVFKMGDIAFRSGDILVMDEKGYFYFKDRCGDTFRWKGENVSTTEVEEAIGVVTKQKECTVYGVQIPGTEGRAGMAAIVDENDHVDLYALANGLEKKLPPYARPVFVRIVKQIETTGTYKLKKLELQKEGFDITSINDKVYFYHKGKYVLLEKGLYSQIMNGQIRL</sequence>
<evidence type="ECO:0000256" key="1">
    <source>
        <dbReference type="ARBA" id="ARBA00006432"/>
    </source>
</evidence>
<evidence type="ECO:0000256" key="5">
    <source>
        <dbReference type="ARBA" id="ARBA00022840"/>
    </source>
</evidence>
<dbReference type="PANTHER" id="PTHR43107">
    <property type="entry name" value="LONG-CHAIN FATTY ACID TRANSPORT PROTEIN"/>
    <property type="match status" value="1"/>
</dbReference>
<dbReference type="EC" id="6.2.1.3" evidence="6"/>
<name>A0A8J2J9B7_9HEXA</name>
<keyword evidence="5" id="KW-0067">ATP-binding</keyword>
<keyword evidence="4" id="KW-0443">Lipid metabolism</keyword>
<evidence type="ECO:0000256" key="8">
    <source>
        <dbReference type="ARBA" id="ARBA00041297"/>
    </source>
</evidence>
<keyword evidence="4" id="KW-0276">Fatty acid metabolism</keyword>
<keyword evidence="14" id="KW-1185">Reference proteome</keyword>
<evidence type="ECO:0000313" key="13">
    <source>
        <dbReference type="EMBL" id="CAG7716241.1"/>
    </source>
</evidence>
<comment type="caution">
    <text evidence="13">The sequence shown here is derived from an EMBL/GenBank/DDBJ whole genome shotgun (WGS) entry which is preliminary data.</text>
</comment>
<dbReference type="Proteomes" id="UP000708208">
    <property type="component" value="Unassembled WGS sequence"/>
</dbReference>
<comment type="catalytic activity">
    <reaction evidence="9">
        <text>tetracosanoate + ATP + CoA = tetracosanoyl-CoA + AMP + diphosphate</text>
        <dbReference type="Rhea" id="RHEA:33639"/>
        <dbReference type="ChEBI" id="CHEBI:30616"/>
        <dbReference type="ChEBI" id="CHEBI:31014"/>
        <dbReference type="ChEBI" id="CHEBI:33019"/>
        <dbReference type="ChEBI" id="CHEBI:57287"/>
        <dbReference type="ChEBI" id="CHEBI:65052"/>
        <dbReference type="ChEBI" id="CHEBI:456215"/>
    </reaction>
    <physiologicalReaction direction="left-to-right" evidence="9">
        <dbReference type="Rhea" id="RHEA:33640"/>
    </physiologicalReaction>
</comment>
<dbReference type="InterPro" id="IPR025110">
    <property type="entry name" value="AMP-bd_C"/>
</dbReference>
<accession>A0A8J2J9B7</accession>
<dbReference type="OrthoDB" id="288590at2759"/>
<evidence type="ECO:0000256" key="10">
    <source>
        <dbReference type="SAM" id="Phobius"/>
    </source>
</evidence>
<proteinExistence type="inferred from homology"/>
<dbReference type="GO" id="GO:0005524">
    <property type="term" value="F:ATP binding"/>
    <property type="evidence" value="ECO:0007669"/>
    <property type="project" value="UniProtKB-KW"/>
</dbReference>
<feature type="transmembrane region" description="Helical" evidence="10">
    <location>
        <begin position="12"/>
        <end position="35"/>
    </location>
</feature>
<organism evidence="13 14">
    <name type="scientific">Allacma fusca</name>
    <dbReference type="NCBI Taxonomy" id="39272"/>
    <lineage>
        <taxon>Eukaryota</taxon>
        <taxon>Metazoa</taxon>
        <taxon>Ecdysozoa</taxon>
        <taxon>Arthropoda</taxon>
        <taxon>Hexapoda</taxon>
        <taxon>Collembola</taxon>
        <taxon>Symphypleona</taxon>
        <taxon>Sminthuridae</taxon>
        <taxon>Allacma</taxon>
    </lineage>
</organism>
<dbReference type="EMBL" id="CAJVCH010036986">
    <property type="protein sequence ID" value="CAG7716241.1"/>
    <property type="molecule type" value="Genomic_DNA"/>
</dbReference>
<feature type="domain" description="AMP-binding enzyme C-terminal" evidence="12">
    <location>
        <begin position="358"/>
        <end position="433"/>
    </location>
</feature>
<keyword evidence="10" id="KW-0472">Membrane</keyword>
<dbReference type="GO" id="GO:0005324">
    <property type="term" value="F:long-chain fatty acid transmembrane transporter activity"/>
    <property type="evidence" value="ECO:0007669"/>
    <property type="project" value="TreeGrafter"/>
</dbReference>
<evidence type="ECO:0000256" key="9">
    <source>
        <dbReference type="ARBA" id="ARBA00048666"/>
    </source>
</evidence>
<protein>
    <recommendedName>
        <fullName evidence="6">long-chain-fatty-acid--CoA ligase</fullName>
        <ecNumber evidence="6">6.2.1.3</ecNumber>
    </recommendedName>
    <alternativeName>
        <fullName evidence="8">Long-chain-fatty-acid--CoA ligase</fullName>
    </alternativeName>
</protein>
<dbReference type="InterPro" id="IPR000873">
    <property type="entry name" value="AMP-dep_synth/lig_dom"/>
</dbReference>
<dbReference type="GO" id="GO:0005789">
    <property type="term" value="C:endoplasmic reticulum membrane"/>
    <property type="evidence" value="ECO:0007669"/>
    <property type="project" value="TreeGrafter"/>
</dbReference>
<dbReference type="PANTHER" id="PTHR43107:SF15">
    <property type="entry name" value="FATTY ACID TRANSPORT PROTEIN 3, ISOFORM A"/>
    <property type="match status" value="1"/>
</dbReference>
<evidence type="ECO:0000259" key="11">
    <source>
        <dbReference type="Pfam" id="PF00501"/>
    </source>
</evidence>
<feature type="domain" description="AMP-dependent synthetase/ligase" evidence="11">
    <location>
        <begin position="80"/>
        <end position="291"/>
    </location>
</feature>
<comment type="similarity">
    <text evidence="1">Belongs to the ATP-dependent AMP-binding enzyme family.</text>
</comment>
<dbReference type="PROSITE" id="PS00455">
    <property type="entry name" value="AMP_BINDING"/>
    <property type="match status" value="1"/>
</dbReference>
<dbReference type="GO" id="GO:0005886">
    <property type="term" value="C:plasma membrane"/>
    <property type="evidence" value="ECO:0007669"/>
    <property type="project" value="TreeGrafter"/>
</dbReference>
<gene>
    <name evidence="13" type="ORF">AFUS01_LOCUS5765</name>
</gene>
<dbReference type="AlphaFoldDB" id="A0A8J2J9B7"/>
<keyword evidence="10" id="KW-0812">Transmembrane</keyword>
<evidence type="ECO:0000256" key="2">
    <source>
        <dbReference type="ARBA" id="ARBA00022598"/>
    </source>
</evidence>
<dbReference type="GO" id="GO:0044539">
    <property type="term" value="P:long-chain fatty acid import into cell"/>
    <property type="evidence" value="ECO:0007669"/>
    <property type="project" value="TreeGrafter"/>
</dbReference>
<comment type="catalytic activity">
    <reaction evidence="7">
        <text>a very long-chain fatty acid + ATP + CoA = a very long-chain fatty acyl-CoA + AMP + diphosphate</text>
        <dbReference type="Rhea" id="RHEA:54536"/>
        <dbReference type="ChEBI" id="CHEBI:30616"/>
        <dbReference type="ChEBI" id="CHEBI:33019"/>
        <dbReference type="ChEBI" id="CHEBI:57287"/>
        <dbReference type="ChEBI" id="CHEBI:58950"/>
        <dbReference type="ChEBI" id="CHEBI:138261"/>
        <dbReference type="ChEBI" id="CHEBI:456215"/>
    </reaction>
    <physiologicalReaction direction="left-to-right" evidence="7">
        <dbReference type="Rhea" id="RHEA:54537"/>
    </physiologicalReaction>
</comment>
<dbReference type="FunFam" id="3.30.300.30:FF:000002">
    <property type="entry name" value="Long-chain fatty acid transport protein 1"/>
    <property type="match status" value="1"/>
</dbReference>
<reference evidence="13" key="1">
    <citation type="submission" date="2021-06" db="EMBL/GenBank/DDBJ databases">
        <authorList>
            <person name="Hodson N. C."/>
            <person name="Mongue J. A."/>
            <person name="Jaron S. K."/>
        </authorList>
    </citation>
    <scope>NUCLEOTIDE SEQUENCE</scope>
</reference>
<evidence type="ECO:0000256" key="6">
    <source>
        <dbReference type="ARBA" id="ARBA00026121"/>
    </source>
</evidence>
<dbReference type="Pfam" id="PF13193">
    <property type="entry name" value="AMP-binding_C"/>
    <property type="match status" value="1"/>
</dbReference>
<evidence type="ECO:0000256" key="3">
    <source>
        <dbReference type="ARBA" id="ARBA00022741"/>
    </source>
</evidence>
<dbReference type="Pfam" id="PF00501">
    <property type="entry name" value="AMP-binding"/>
    <property type="match status" value="1"/>
</dbReference>
<evidence type="ECO:0000256" key="7">
    <source>
        <dbReference type="ARBA" id="ARBA00036527"/>
    </source>
</evidence>
<keyword evidence="3" id="KW-0547">Nucleotide-binding</keyword>
<keyword evidence="10" id="KW-1133">Transmembrane helix</keyword>
<evidence type="ECO:0000313" key="14">
    <source>
        <dbReference type="Proteomes" id="UP000708208"/>
    </source>
</evidence>
<evidence type="ECO:0000259" key="12">
    <source>
        <dbReference type="Pfam" id="PF13193"/>
    </source>
</evidence>
<keyword evidence="2" id="KW-0436">Ligase</keyword>
<dbReference type="InterPro" id="IPR020845">
    <property type="entry name" value="AMP-binding_CS"/>
</dbReference>
<dbReference type="GO" id="GO:0004467">
    <property type="term" value="F:long-chain fatty acid-CoA ligase activity"/>
    <property type="evidence" value="ECO:0007669"/>
    <property type="project" value="UniProtKB-EC"/>
</dbReference>
<evidence type="ECO:0000256" key="4">
    <source>
        <dbReference type="ARBA" id="ARBA00022832"/>
    </source>
</evidence>